<dbReference type="STRING" id="1448318.A0A319ESB0"/>
<feature type="compositionally biased region" description="Basic residues" evidence="1">
    <location>
        <begin position="630"/>
        <end position="640"/>
    </location>
</feature>
<dbReference type="AlphaFoldDB" id="A0A319ESB0"/>
<accession>A0A319ESB0</accession>
<sequence>MASLFSDIAQEESQWDCITELASQLACVRAGGSDSGNIAPVLKPYYTCLLRDPRLYTLSSHLVEALLHNESRIDDCNIRQILSILKRESNRITHALDHSSLRCLAYTLLNSEVESGLENGLYLLLDEPQYIRDSGSMIYQVASPQTGAQSRLLQGKLIHKLYHLFSTEEQVIRVRKLAGKLLVEILSESKHNYTFLIESQDADMSGLLSILLYHADATLKAFATVIFHTLYNSGVSREILWPPDGTKDRGTFFKHLVVSEDSPLQLFYAFVTEADLSRDTKRQPTKSLRRNLKPLGCFLVQSIVINETPLLQGIVLTIADEYDLVFMNHRANTSRACLEYVDIRARDMCQPVRTEMDDSKVYRLTWDLSPSNLIFKNGRRQDINGKVLSIISTNDPRELQKTIGMVRRNNRGSTRMDPILRRSSSIMMELDTGEEVTRKSFDFPYNDFQTQAGPCKSPSSKQKPGNMMDKPPGDSRGKQLMSESQHHLDESISRPTTPQQDQQRVHNACSPRMPIQNPPQSGLLRQPNGRFAPRKQTDKRRTKTNPLSSNKAKLQLSNTQESMIIYARHSKRKVYTANSKAAVDWDEDLRPSDDEDNPGQKDIEVTSISSPLAGDTCVFNMGLNALGKKRVAKKGRRLATKRQNAQSRPKGNTRKQPKRRASPSADTGETNAEMFDQEPEHNSSAEDIQGKPDPGTSHNHLQDINMNEEDACIGNKCNDAKLDSTSANAIERGGSLMSHPDGDHNESLLLQATQSEHANAKKLLQESTNEINLDAHKSSTVESVIHVQGLHGRGRAVGNRLTAAFQQGDPSPGHSEFGKKRLGHPKSQDELKYPDKSFLPNSLYSPMNERDVHKNLRAAEPTMKEYIIFDWQPPIRTPHRSIMSKLDDDLNTEYSTKSPRVSTGSLESDDEEQEEEAQAGSSAASSTPRACLSEGSSSQPYGGSFRAEHNTCDFDHSGRKWEVGESSHAKAEKRKIATPSLDYIRSDADTGDHDSENPAEPALNVRKDNFHPTKRFKLTPRSTIVDLYGSPRLLSRGKKGYVFDEIRSGGRSYETSDAEEETSLVNQQIEEPDDEDTGAESEHDPPASCGRYSILSGKDVRISPHVPKKSEHSEDETRMRQPKAKGALTFQDRLMACAGKRPSKEIQPRNAAQPDLDAYLAFKSEKKPNETCNLIPRTSPSRERSPALPNSKPMKFNTYADIPAQQTSWQTSLQALHQRAQGMLVATSEVGQILWKIG</sequence>
<feature type="compositionally biased region" description="Polar residues" evidence="1">
    <location>
        <begin position="544"/>
        <end position="555"/>
    </location>
</feature>
<feature type="region of interest" description="Disordered" evidence="1">
    <location>
        <begin position="586"/>
        <end position="607"/>
    </location>
</feature>
<dbReference type="VEuPathDB" id="FungiDB:BO78DRAFT_451266"/>
<feature type="compositionally biased region" description="Polar residues" evidence="1">
    <location>
        <begin position="641"/>
        <end position="650"/>
    </location>
</feature>
<dbReference type="OrthoDB" id="5374844at2759"/>
<feature type="region of interest" description="Disordered" evidence="1">
    <location>
        <begin position="630"/>
        <end position="701"/>
    </location>
</feature>
<feature type="compositionally biased region" description="Acidic residues" evidence="1">
    <location>
        <begin position="1070"/>
        <end position="1079"/>
    </location>
</feature>
<name>A0A319ESB0_ASPSB</name>
<keyword evidence="3" id="KW-1185">Reference proteome</keyword>
<feature type="region of interest" description="Disordered" evidence="1">
    <location>
        <begin position="1050"/>
        <end position="1125"/>
    </location>
</feature>
<feature type="compositionally biased region" description="Basic and acidic residues" evidence="1">
    <location>
        <begin position="984"/>
        <end position="996"/>
    </location>
</feature>
<gene>
    <name evidence="2" type="ORF">BO78DRAFT_451266</name>
</gene>
<feature type="region of interest" description="Disordered" evidence="1">
    <location>
        <begin position="444"/>
        <end position="555"/>
    </location>
</feature>
<feature type="compositionally biased region" description="Polar residues" evidence="1">
    <location>
        <begin position="493"/>
        <end position="502"/>
    </location>
</feature>
<feature type="compositionally biased region" description="Acidic residues" evidence="1">
    <location>
        <begin position="907"/>
        <end position="917"/>
    </location>
</feature>
<feature type="region of interest" description="Disordered" evidence="1">
    <location>
        <begin position="1170"/>
        <end position="1189"/>
    </location>
</feature>
<dbReference type="EMBL" id="KZ826376">
    <property type="protein sequence ID" value="PYI03819.1"/>
    <property type="molecule type" value="Genomic_DNA"/>
</dbReference>
<feature type="compositionally biased region" description="Basic and acidic residues" evidence="1">
    <location>
        <begin position="678"/>
        <end position="690"/>
    </location>
</feature>
<protein>
    <submittedName>
        <fullName evidence="2">Uncharacterized protein</fullName>
    </submittedName>
</protein>
<feature type="compositionally biased region" description="Polar residues" evidence="1">
    <location>
        <begin position="1170"/>
        <end position="1179"/>
    </location>
</feature>
<feature type="compositionally biased region" description="Basic residues" evidence="1">
    <location>
        <begin position="651"/>
        <end position="661"/>
    </location>
</feature>
<feature type="compositionally biased region" description="Polar residues" evidence="1">
    <location>
        <begin position="447"/>
        <end position="463"/>
    </location>
</feature>
<evidence type="ECO:0000313" key="3">
    <source>
        <dbReference type="Proteomes" id="UP000248423"/>
    </source>
</evidence>
<feature type="region of interest" description="Disordered" evidence="1">
    <location>
        <begin position="980"/>
        <end position="1004"/>
    </location>
</feature>
<proteinExistence type="predicted"/>
<dbReference type="Proteomes" id="UP000248423">
    <property type="component" value="Unassembled WGS sequence"/>
</dbReference>
<feature type="region of interest" description="Disordered" evidence="1">
    <location>
        <begin position="805"/>
        <end position="834"/>
    </location>
</feature>
<feature type="compositionally biased region" description="Basic and acidic residues" evidence="1">
    <location>
        <begin position="1098"/>
        <end position="1119"/>
    </location>
</feature>
<organism evidence="2 3">
    <name type="scientific">Aspergillus sclerotiicarbonarius (strain CBS 121057 / IBT 28362)</name>
    <dbReference type="NCBI Taxonomy" id="1448318"/>
    <lineage>
        <taxon>Eukaryota</taxon>
        <taxon>Fungi</taxon>
        <taxon>Dikarya</taxon>
        <taxon>Ascomycota</taxon>
        <taxon>Pezizomycotina</taxon>
        <taxon>Eurotiomycetes</taxon>
        <taxon>Eurotiomycetidae</taxon>
        <taxon>Eurotiales</taxon>
        <taxon>Aspergillaceae</taxon>
        <taxon>Aspergillus</taxon>
        <taxon>Aspergillus subgen. Circumdati</taxon>
    </lineage>
</organism>
<evidence type="ECO:0000256" key="1">
    <source>
        <dbReference type="SAM" id="MobiDB-lite"/>
    </source>
</evidence>
<feature type="compositionally biased region" description="Polar residues" evidence="1">
    <location>
        <begin position="892"/>
        <end position="903"/>
    </location>
</feature>
<reference evidence="2 3" key="1">
    <citation type="submission" date="2018-02" db="EMBL/GenBank/DDBJ databases">
        <title>The genomes of Aspergillus section Nigri reveals drivers in fungal speciation.</title>
        <authorList>
            <consortium name="DOE Joint Genome Institute"/>
            <person name="Vesth T.C."/>
            <person name="Nybo J."/>
            <person name="Theobald S."/>
            <person name="Brandl J."/>
            <person name="Frisvad J.C."/>
            <person name="Nielsen K.F."/>
            <person name="Lyhne E.K."/>
            <person name="Kogle M.E."/>
            <person name="Kuo A."/>
            <person name="Riley R."/>
            <person name="Clum A."/>
            <person name="Nolan M."/>
            <person name="Lipzen A."/>
            <person name="Salamov A."/>
            <person name="Henrissat B."/>
            <person name="Wiebenga A."/>
            <person name="De vries R.P."/>
            <person name="Grigoriev I.V."/>
            <person name="Mortensen U.H."/>
            <person name="Andersen M.R."/>
            <person name="Baker S.E."/>
        </authorList>
    </citation>
    <scope>NUCLEOTIDE SEQUENCE [LARGE SCALE GENOMIC DNA]</scope>
    <source>
        <strain evidence="2 3">CBS 121057</strain>
    </source>
</reference>
<feature type="compositionally biased region" description="Basic and acidic residues" evidence="1">
    <location>
        <begin position="588"/>
        <end position="604"/>
    </location>
</feature>
<evidence type="ECO:0000313" key="2">
    <source>
        <dbReference type="EMBL" id="PYI03819.1"/>
    </source>
</evidence>
<feature type="region of interest" description="Disordered" evidence="1">
    <location>
        <begin position="891"/>
        <end position="944"/>
    </location>
</feature>